<proteinExistence type="predicted"/>
<dbReference type="STRING" id="590998.Celf_0851"/>
<accession>F4H0L6</accession>
<organism evidence="1 2">
    <name type="scientific">Cellulomonas fimi (strain ATCC 484 / DSM 20113 / JCM 1341 / CCUG 24087 / LMG 16345 / NBRC 15513 / NCIMB 8980 / NCTC 7547 / NRS-133)</name>
    <dbReference type="NCBI Taxonomy" id="590998"/>
    <lineage>
        <taxon>Bacteria</taxon>
        <taxon>Bacillati</taxon>
        <taxon>Actinomycetota</taxon>
        <taxon>Actinomycetes</taxon>
        <taxon>Micrococcales</taxon>
        <taxon>Cellulomonadaceae</taxon>
        <taxon>Cellulomonas</taxon>
    </lineage>
</organism>
<protein>
    <submittedName>
        <fullName evidence="1">Uncharacterized protein</fullName>
    </submittedName>
</protein>
<dbReference type="RefSeq" id="WP_013770018.1">
    <property type="nucleotide sequence ID" value="NC_015514.1"/>
</dbReference>
<gene>
    <name evidence="1" type="ordered locus">Celf_0851</name>
</gene>
<name>F4H0L6_CELFA</name>
<reference evidence="1 2" key="1">
    <citation type="submission" date="2011-04" db="EMBL/GenBank/DDBJ databases">
        <title>Complete sequence of Cellulomonas fimi ATCC 484.</title>
        <authorList>
            <consortium name="US DOE Joint Genome Institute"/>
            <person name="Lucas S."/>
            <person name="Han J."/>
            <person name="Lapidus A."/>
            <person name="Cheng J.-F."/>
            <person name="Goodwin L."/>
            <person name="Pitluck S."/>
            <person name="Peters L."/>
            <person name="Chertkov O."/>
            <person name="Detter J.C."/>
            <person name="Han C."/>
            <person name="Tapia R."/>
            <person name="Land M."/>
            <person name="Hauser L."/>
            <person name="Kyrpides N."/>
            <person name="Ivanova N."/>
            <person name="Ovchinnikova G."/>
            <person name="Pagani I."/>
            <person name="Mead D."/>
            <person name="Brumm P."/>
            <person name="Woyke T."/>
        </authorList>
    </citation>
    <scope>NUCLEOTIDE SEQUENCE [LARGE SCALE GENOMIC DNA]</scope>
    <source>
        <strain evidence="2">ATCC 484 / DSM 20113 / JCM 1341 / NBRC 15513 / NCIMB 8980 / NCTC 7547</strain>
    </source>
</reference>
<evidence type="ECO:0000313" key="1">
    <source>
        <dbReference type="EMBL" id="AEE44989.1"/>
    </source>
</evidence>
<dbReference type="EMBL" id="CP002666">
    <property type="protein sequence ID" value="AEE44989.1"/>
    <property type="molecule type" value="Genomic_DNA"/>
</dbReference>
<dbReference type="AlphaFoldDB" id="F4H0L6"/>
<keyword evidence="2" id="KW-1185">Reference proteome</keyword>
<dbReference type="Proteomes" id="UP000008460">
    <property type="component" value="Chromosome"/>
</dbReference>
<sequence length="337" mass="34256">MTDLFATLHDRVDSAPAGVPPTFDLVTVRSRARRRRVTLHAARSAVGVGAAGAVALGGLQLAGRDSSGLPPARADAPTGTCGSDAAALAGVGADHHLALGARSGDGLATGSPDAAEDGVPLTRAVGESVELWLDTSGTATSTGPVASDGVPTVVRVLLVRDGRVVGTSRHTAARSTVAPYGALTSAPFDVPLRTCDQPGRAGGDLLPPGDYAVYVAADDGPLTAPVESAAGPWTVRVADRTPVAGVPAGFPDDVPLVPGRLVDGRLLDDGTWYVEVAVAADDRLEAAAALLGAPDTGEPTALGDDNRYVQTGDRWVLLVRSEVRGEDTVLYLVNPPH</sequence>
<dbReference type="HOGENOM" id="CLU_823082_0_0_11"/>
<dbReference type="KEGG" id="cfi:Celf_0851"/>
<evidence type="ECO:0000313" key="2">
    <source>
        <dbReference type="Proteomes" id="UP000008460"/>
    </source>
</evidence>